<keyword evidence="5 8" id="KW-0812">Transmembrane</keyword>
<feature type="transmembrane region" description="Helical" evidence="8">
    <location>
        <begin position="370"/>
        <end position="391"/>
    </location>
</feature>
<dbReference type="RefSeq" id="WP_002511504.1">
    <property type="nucleotide sequence ID" value="NZ_CP013114.1"/>
</dbReference>
<evidence type="ECO:0000313" key="12">
    <source>
        <dbReference type="Proteomes" id="UP000095464"/>
    </source>
</evidence>
<comment type="similarity">
    <text evidence="2 8">Belongs to the major facilitator superfamily. Bcr/CmlA family.</text>
</comment>
<dbReference type="EMBL" id="JAMBQA010000002">
    <property type="protein sequence ID" value="MDG0845639.1"/>
    <property type="molecule type" value="Genomic_DNA"/>
</dbReference>
<dbReference type="GO" id="GO:0042910">
    <property type="term" value="F:xenobiotic transmembrane transporter activity"/>
    <property type="evidence" value="ECO:0007669"/>
    <property type="project" value="InterPro"/>
</dbReference>
<evidence type="ECO:0000313" key="11">
    <source>
        <dbReference type="EMBL" id="OEK58173.1"/>
    </source>
</evidence>
<feature type="transmembrane region" description="Helical" evidence="8">
    <location>
        <begin position="345"/>
        <end position="364"/>
    </location>
</feature>
<evidence type="ECO:0000313" key="10">
    <source>
        <dbReference type="EMBL" id="MDG0845639.1"/>
    </source>
</evidence>
<feature type="transmembrane region" description="Helical" evidence="8">
    <location>
        <begin position="137"/>
        <end position="159"/>
    </location>
</feature>
<feature type="transmembrane region" description="Helical" evidence="8">
    <location>
        <begin position="9"/>
        <end position="28"/>
    </location>
</feature>
<comment type="subcellular location">
    <subcellularLocation>
        <location evidence="1 8">Cell membrane</location>
        <topology evidence="1 8">Multi-pass membrane protein</topology>
    </subcellularLocation>
</comment>
<dbReference type="NCBIfam" id="TIGR00710">
    <property type="entry name" value="efflux_Bcr_CflA"/>
    <property type="match status" value="1"/>
</dbReference>
<dbReference type="Gene3D" id="1.20.1720.10">
    <property type="entry name" value="Multidrug resistance protein D"/>
    <property type="match status" value="1"/>
</dbReference>
<dbReference type="Proteomes" id="UP000095464">
    <property type="component" value="Unassembled WGS sequence"/>
</dbReference>
<keyword evidence="4 8" id="KW-1003">Cell membrane</keyword>
<dbReference type="AlphaFoldDB" id="A0A1E5TKM1"/>
<feature type="transmembrane region" description="Helical" evidence="8">
    <location>
        <begin position="215"/>
        <end position="240"/>
    </location>
</feature>
<reference evidence="10" key="3">
    <citation type="submission" date="2022-05" db="EMBL/GenBank/DDBJ databases">
        <title>Comparative genomics of Staphylococcus equorum isolates.</title>
        <authorList>
            <person name="Luelf R.H."/>
        </authorList>
    </citation>
    <scope>NUCLEOTIDE SEQUENCE</scope>
    <source>
        <strain evidence="10">TMW 2.2497</strain>
    </source>
</reference>
<dbReference type="EMBL" id="LNPX01000018">
    <property type="protein sequence ID" value="OEK58173.1"/>
    <property type="molecule type" value="Genomic_DNA"/>
</dbReference>
<keyword evidence="3 8" id="KW-0813">Transport</keyword>
<feature type="domain" description="Major facilitator superfamily (MFS) profile" evidence="9">
    <location>
        <begin position="10"/>
        <end position="398"/>
    </location>
</feature>
<evidence type="ECO:0000256" key="7">
    <source>
        <dbReference type="ARBA" id="ARBA00023136"/>
    </source>
</evidence>
<dbReference type="InterPro" id="IPR004812">
    <property type="entry name" value="Efflux_drug-R_Bcr/CmlA"/>
</dbReference>
<keyword evidence="6 8" id="KW-1133">Transmembrane helix</keyword>
<evidence type="ECO:0000256" key="1">
    <source>
        <dbReference type="ARBA" id="ARBA00004651"/>
    </source>
</evidence>
<feature type="transmembrane region" description="Helical" evidence="8">
    <location>
        <begin position="308"/>
        <end position="333"/>
    </location>
</feature>
<dbReference type="PANTHER" id="PTHR23502:SF132">
    <property type="entry name" value="POLYAMINE TRANSPORTER 2-RELATED"/>
    <property type="match status" value="1"/>
</dbReference>
<feature type="transmembrane region" description="Helical" evidence="8">
    <location>
        <begin position="79"/>
        <end position="98"/>
    </location>
</feature>
<evidence type="ECO:0000256" key="6">
    <source>
        <dbReference type="ARBA" id="ARBA00022989"/>
    </source>
</evidence>
<comment type="caution">
    <text evidence="10">The sequence shown here is derived from an EMBL/GenBank/DDBJ whole genome shotgun (WGS) entry which is preliminary data.</text>
</comment>
<keyword evidence="7 8" id="KW-0472">Membrane</keyword>
<dbReference type="PANTHER" id="PTHR23502">
    <property type="entry name" value="MAJOR FACILITATOR SUPERFAMILY"/>
    <property type="match status" value="1"/>
</dbReference>
<dbReference type="InterPro" id="IPR036259">
    <property type="entry name" value="MFS_trans_sf"/>
</dbReference>
<dbReference type="Proteomes" id="UP001152422">
    <property type="component" value="Unassembled WGS sequence"/>
</dbReference>
<evidence type="ECO:0000256" key="2">
    <source>
        <dbReference type="ARBA" id="ARBA00006236"/>
    </source>
</evidence>
<accession>A0A1E5TKM1</accession>
<evidence type="ECO:0000313" key="13">
    <source>
        <dbReference type="Proteomes" id="UP001152422"/>
    </source>
</evidence>
<dbReference type="CDD" id="cd17320">
    <property type="entry name" value="MFS_MdfA_MDR_like"/>
    <property type="match status" value="1"/>
</dbReference>
<feature type="transmembrane region" description="Helical" evidence="8">
    <location>
        <begin position="165"/>
        <end position="185"/>
    </location>
</feature>
<evidence type="ECO:0000256" key="3">
    <source>
        <dbReference type="ARBA" id="ARBA00022448"/>
    </source>
</evidence>
<reference evidence="11" key="2">
    <citation type="submission" date="2015-11" db="EMBL/GenBank/DDBJ databases">
        <authorList>
            <person name="Wolfe B.E."/>
        </authorList>
    </citation>
    <scope>NUCLEOTIDE SEQUENCE</scope>
    <source>
        <strain evidence="11">738_7</strain>
    </source>
</reference>
<name>A0A1E5TKM1_9STAP</name>
<dbReference type="PROSITE" id="PS50850">
    <property type="entry name" value="MFS"/>
    <property type="match status" value="1"/>
</dbReference>
<feature type="transmembrane region" description="Helical" evidence="8">
    <location>
        <begin position="252"/>
        <end position="274"/>
    </location>
</feature>
<feature type="transmembrane region" description="Helical" evidence="8">
    <location>
        <begin position="281"/>
        <end position="302"/>
    </location>
</feature>
<feature type="transmembrane region" description="Helical" evidence="8">
    <location>
        <begin position="48"/>
        <end position="67"/>
    </location>
</feature>
<feature type="transmembrane region" description="Helical" evidence="8">
    <location>
        <begin position="104"/>
        <end position="125"/>
    </location>
</feature>
<evidence type="ECO:0000256" key="4">
    <source>
        <dbReference type="ARBA" id="ARBA00022475"/>
    </source>
</evidence>
<dbReference type="SUPFAM" id="SSF103473">
    <property type="entry name" value="MFS general substrate transporter"/>
    <property type="match status" value="1"/>
</dbReference>
<organism evidence="10 13">
    <name type="scientific">Staphylococcus equorum</name>
    <dbReference type="NCBI Taxonomy" id="246432"/>
    <lineage>
        <taxon>Bacteria</taxon>
        <taxon>Bacillati</taxon>
        <taxon>Bacillota</taxon>
        <taxon>Bacilli</taxon>
        <taxon>Bacillales</taxon>
        <taxon>Staphylococcaceae</taxon>
        <taxon>Staphylococcus</taxon>
    </lineage>
</organism>
<gene>
    <name evidence="11" type="ORF">ASS94_04880</name>
    <name evidence="10" type="ORF">M4L89_05330</name>
</gene>
<dbReference type="GeneID" id="69845046"/>
<evidence type="ECO:0000256" key="5">
    <source>
        <dbReference type="ARBA" id="ARBA00022692"/>
    </source>
</evidence>
<dbReference type="FunFam" id="1.20.1720.10:FF:000005">
    <property type="entry name" value="Bcr/CflA family efflux transporter"/>
    <property type="match status" value="1"/>
</dbReference>
<dbReference type="KEGG" id="seqo:SE1039_20970"/>
<sequence length="402" mass="43340">MDKTSNRQIPLIVIIVLGIMTTFGPLTIDMYVPSLPSVQSDFNTTASQAQLTLSFAMIGLAIGQFIFGPLSDAYGRKKIALIIIILYAIASFIAVFATSMSTLLTIRLIQGLTGGGAIVIAKASIGDLHKGKALAKGLASLLVVNGIITIIAPLIGGYALSVSNWQAIFFILTIVSMIIFFFALFKMEETRTADLSKLNFGTIFKDFGYLLKKPAFVFPMLLQGLTYVMLFSFSSAAPFITQKIYDMTPQQFSVLFAINGIGLIIMSQLTAILVSYINRYVLLIALTMIQIAGVVLICITLILHLPTWVLVIAFFLNVCPVTGIGPLSFTLAMESRTGGSGNASSLLGLFQFILGGVISPLVGLQGGYSVMPYLTILVITTVLIISLELGLKFTTRRSVLNK</sequence>
<dbReference type="GO" id="GO:1990961">
    <property type="term" value="P:xenobiotic detoxification by transmembrane export across the plasma membrane"/>
    <property type="evidence" value="ECO:0007669"/>
    <property type="project" value="InterPro"/>
</dbReference>
<dbReference type="Pfam" id="PF07690">
    <property type="entry name" value="MFS_1"/>
    <property type="match status" value="1"/>
</dbReference>
<evidence type="ECO:0000259" key="9">
    <source>
        <dbReference type="PROSITE" id="PS50850"/>
    </source>
</evidence>
<dbReference type="InterPro" id="IPR020846">
    <property type="entry name" value="MFS_dom"/>
</dbReference>
<keyword evidence="13" id="KW-1185">Reference proteome</keyword>
<evidence type="ECO:0000256" key="8">
    <source>
        <dbReference type="RuleBase" id="RU365088"/>
    </source>
</evidence>
<reference evidence="12" key="1">
    <citation type="submission" date="2015-11" db="EMBL/GenBank/DDBJ databases">
        <title>Genomic diversity of Staphylococcus saprophyticus strains from urinary tract infections, animal surfaces, and fermented foods.</title>
        <authorList>
            <person name="Wolfe B.E."/>
        </authorList>
    </citation>
    <scope>NUCLEOTIDE SEQUENCE [LARGE SCALE GENOMIC DNA]</scope>
    <source>
        <strain evidence="12">738_7</strain>
    </source>
</reference>
<dbReference type="InterPro" id="IPR011701">
    <property type="entry name" value="MFS"/>
</dbReference>
<dbReference type="GO" id="GO:0005886">
    <property type="term" value="C:plasma membrane"/>
    <property type="evidence" value="ECO:0007669"/>
    <property type="project" value="UniProtKB-SubCell"/>
</dbReference>
<proteinExistence type="inferred from homology"/>
<protein>
    <recommendedName>
        <fullName evidence="8">Bcr/CflA family efflux transporter</fullName>
    </recommendedName>
</protein>